<keyword evidence="1" id="KW-1133">Transmembrane helix</keyword>
<keyword evidence="1" id="KW-0812">Transmembrane</keyword>
<dbReference type="EMBL" id="RRYP01007866">
    <property type="protein sequence ID" value="TNV80183.1"/>
    <property type="molecule type" value="Genomic_DNA"/>
</dbReference>
<keyword evidence="3" id="KW-1185">Reference proteome</keyword>
<feature type="transmembrane region" description="Helical" evidence="1">
    <location>
        <begin position="26"/>
        <end position="46"/>
    </location>
</feature>
<name>A0A8J8NRH5_HALGN</name>
<accession>A0A8J8NRH5</accession>
<keyword evidence="1" id="KW-0472">Membrane</keyword>
<sequence length="73" mass="8185">MVGAGVAGLQGGHRCYTLFTRRCHKYIQLTLINHFLILFIMTLEMFLDSSALVNISLLAYYLTYASSTAFCSL</sequence>
<evidence type="ECO:0000313" key="3">
    <source>
        <dbReference type="Proteomes" id="UP000785679"/>
    </source>
</evidence>
<protein>
    <submittedName>
        <fullName evidence="2">Uncharacterized protein</fullName>
    </submittedName>
</protein>
<organism evidence="2 3">
    <name type="scientific">Halteria grandinella</name>
    <dbReference type="NCBI Taxonomy" id="5974"/>
    <lineage>
        <taxon>Eukaryota</taxon>
        <taxon>Sar</taxon>
        <taxon>Alveolata</taxon>
        <taxon>Ciliophora</taxon>
        <taxon>Intramacronucleata</taxon>
        <taxon>Spirotrichea</taxon>
        <taxon>Stichotrichia</taxon>
        <taxon>Sporadotrichida</taxon>
        <taxon>Halteriidae</taxon>
        <taxon>Halteria</taxon>
    </lineage>
</organism>
<dbReference type="Proteomes" id="UP000785679">
    <property type="component" value="Unassembled WGS sequence"/>
</dbReference>
<dbReference type="AlphaFoldDB" id="A0A8J8NRH5"/>
<gene>
    <name evidence="2" type="ORF">FGO68_gene7540</name>
</gene>
<evidence type="ECO:0000256" key="1">
    <source>
        <dbReference type="SAM" id="Phobius"/>
    </source>
</evidence>
<proteinExistence type="predicted"/>
<reference evidence="2" key="1">
    <citation type="submission" date="2019-06" db="EMBL/GenBank/DDBJ databases">
        <authorList>
            <person name="Zheng W."/>
        </authorList>
    </citation>
    <scope>NUCLEOTIDE SEQUENCE</scope>
    <source>
        <strain evidence="2">QDHG01</strain>
    </source>
</reference>
<comment type="caution">
    <text evidence="2">The sequence shown here is derived from an EMBL/GenBank/DDBJ whole genome shotgun (WGS) entry which is preliminary data.</text>
</comment>
<evidence type="ECO:0000313" key="2">
    <source>
        <dbReference type="EMBL" id="TNV80183.1"/>
    </source>
</evidence>